<evidence type="ECO:0000256" key="1">
    <source>
        <dbReference type="SAM" id="Phobius"/>
    </source>
</evidence>
<reference evidence="2 3" key="1">
    <citation type="submission" date="2020-08" db="EMBL/GenBank/DDBJ databases">
        <title>Genomic Encyclopedia of Type Strains, Phase IV (KMG-IV): sequencing the most valuable type-strain genomes for metagenomic binning, comparative biology and taxonomic classification.</title>
        <authorList>
            <person name="Goeker M."/>
        </authorList>
    </citation>
    <scope>NUCLEOTIDE SEQUENCE [LARGE SCALE GENOMIC DNA]</scope>
    <source>
        <strain evidence="2 3">YIM 65646</strain>
    </source>
</reference>
<dbReference type="Proteomes" id="UP000548476">
    <property type="component" value="Unassembled WGS sequence"/>
</dbReference>
<evidence type="ECO:0000313" key="2">
    <source>
        <dbReference type="EMBL" id="MBB6036145.1"/>
    </source>
</evidence>
<evidence type="ECO:0000313" key="3">
    <source>
        <dbReference type="Proteomes" id="UP000548476"/>
    </source>
</evidence>
<protein>
    <submittedName>
        <fullName evidence="2">Uncharacterized protein</fullName>
    </submittedName>
</protein>
<organism evidence="2 3">
    <name type="scientific">Phytomonospora endophytica</name>
    <dbReference type="NCBI Taxonomy" id="714109"/>
    <lineage>
        <taxon>Bacteria</taxon>
        <taxon>Bacillati</taxon>
        <taxon>Actinomycetota</taxon>
        <taxon>Actinomycetes</taxon>
        <taxon>Micromonosporales</taxon>
        <taxon>Micromonosporaceae</taxon>
        <taxon>Phytomonospora</taxon>
    </lineage>
</organism>
<dbReference type="RefSeq" id="WP_184788982.1">
    <property type="nucleotide sequence ID" value="NZ_BONT01000046.1"/>
</dbReference>
<keyword evidence="1" id="KW-0472">Membrane</keyword>
<comment type="caution">
    <text evidence="2">The sequence shown here is derived from an EMBL/GenBank/DDBJ whole genome shotgun (WGS) entry which is preliminary data.</text>
</comment>
<dbReference type="EMBL" id="JACHGT010000008">
    <property type="protein sequence ID" value="MBB6036145.1"/>
    <property type="molecule type" value="Genomic_DNA"/>
</dbReference>
<keyword evidence="1" id="KW-0812">Transmembrane</keyword>
<proteinExistence type="predicted"/>
<name>A0A841FJX5_9ACTN</name>
<feature type="transmembrane region" description="Helical" evidence="1">
    <location>
        <begin position="96"/>
        <end position="124"/>
    </location>
</feature>
<keyword evidence="3" id="KW-1185">Reference proteome</keyword>
<keyword evidence="1" id="KW-1133">Transmembrane helix</keyword>
<sequence>MADGLPEFSVSERAGDMVVELGTGPPARLPGGVVGLSVAAGALWCGVVGAGGFLAFSTVEFAGWHVVVGVALLIAAAVCSANVAGWVERRFGQYDAAIRVAGVSAWAGVGVGATAACAGLVAAYGVGAGWVLLPGVFGGMCLLRAPFAAVGARRGLAYVRGRQAAIRHLRRYGRRMRGVLVSVEFERTWHQGAPEFRVEIACGLGVVGANMVTRADRVPVVGSGVVVTCEVARGDVLVDLAAGAAFEADANRWREPAE</sequence>
<dbReference type="AlphaFoldDB" id="A0A841FJX5"/>
<feature type="transmembrane region" description="Helical" evidence="1">
    <location>
        <begin position="130"/>
        <end position="152"/>
    </location>
</feature>
<accession>A0A841FJX5</accession>
<feature type="transmembrane region" description="Helical" evidence="1">
    <location>
        <begin position="33"/>
        <end position="56"/>
    </location>
</feature>
<feature type="transmembrane region" description="Helical" evidence="1">
    <location>
        <begin position="62"/>
        <end position="84"/>
    </location>
</feature>
<gene>
    <name evidence="2" type="ORF">HNR73_004013</name>
</gene>